<evidence type="ECO:0000313" key="2">
    <source>
        <dbReference type="EMBL" id="ALY07462.1"/>
    </source>
</evidence>
<dbReference type="Proteomes" id="UP000225722">
    <property type="component" value="Segment"/>
</dbReference>
<feature type="region of interest" description="Disordered" evidence="1">
    <location>
        <begin position="160"/>
        <end position="277"/>
    </location>
</feature>
<feature type="compositionally biased region" description="Basic and acidic residues" evidence="1">
    <location>
        <begin position="178"/>
        <end position="195"/>
    </location>
</feature>
<evidence type="ECO:0000313" key="3">
    <source>
        <dbReference type="Proteomes" id="UP000225722"/>
    </source>
</evidence>
<protein>
    <submittedName>
        <fullName evidence="2">Uncharacterized protein</fullName>
    </submittedName>
</protein>
<dbReference type="EMBL" id="KU230356">
    <property type="protein sequence ID" value="ALY07462.1"/>
    <property type="molecule type" value="Genomic_DNA"/>
</dbReference>
<feature type="region of interest" description="Disordered" evidence="1">
    <location>
        <begin position="442"/>
        <end position="469"/>
    </location>
</feature>
<keyword evidence="3" id="KW-1185">Reference proteome</keyword>
<reference evidence="3" key="1">
    <citation type="submission" date="2015-12" db="EMBL/GenBank/DDBJ databases">
        <authorList>
            <person name="Sencilo A."/>
            <person name="Bamford D.H."/>
            <person name="Roine E."/>
        </authorList>
    </citation>
    <scope>NUCLEOTIDE SEQUENCE [LARGE SCALE GENOMIC DNA]</scope>
</reference>
<gene>
    <name evidence="2" type="ORF">2AV2_10</name>
</gene>
<evidence type="ECO:0000256" key="1">
    <source>
        <dbReference type="SAM" id="MobiDB-lite"/>
    </source>
</evidence>
<organism evidence="2 3">
    <name type="scientific">Nodularia phage vB_NpeS-2AV2</name>
    <dbReference type="NCBI Taxonomy" id="1777122"/>
    <lineage>
        <taxon>Viruses</taxon>
        <taxon>Duplodnaviria</taxon>
        <taxon>Heunggongvirae</taxon>
        <taxon>Uroviricota</taxon>
        <taxon>Caudoviricetes</taxon>
        <taxon>Ravarandavirus</taxon>
        <taxon>Ravarandavirus rv2AV2</taxon>
    </lineage>
</organism>
<name>A0A1L2BWN2_9CAUD</name>
<sequence length="469" mass="52421">MQVFNIATLFNNLNHYVAARSPLEFDEGNELLSSVEKLTELAIQGYEQPIRDILQTRYAGKISGFNRITVGEKSVSGEFYDMYSPFRTTRNTFYISPTRIDINVIGGSMPVYSEVDFAAAVSKTCGDGKKPCKVKRGSTEYFRCVPKTWKRADEKAALKGAIKEETKRAKSTGSSKPSPKEAKVIEGIIAKRIEAQQKGTRKSKNKYGVKPDATAKKQAKPEQRSLLEGMFPQSRNVPGADKLNDALGEINSRPSKVAELAGKQSTKRKKERKGKSDKVTDLFQRKLEEGDIVGAIDQSLLLADQGKKIAKEGLDNIRRNQQEIDQEVEDALKRFPKLGDDKPATPTPDIKEQINNSFKTKGERLVNQSLNILLDRGKFNLNDPSQLKILDDARAKVEEHAEATKSYLDKIKGVEGLAAESRREKKQKRLDVINSVLKQYDESAKPSKDKQNLSNYTKSSETINRVAES</sequence>
<feature type="compositionally biased region" description="Basic and acidic residues" evidence="1">
    <location>
        <begin position="442"/>
        <end position="451"/>
    </location>
</feature>
<proteinExistence type="predicted"/>
<feature type="compositionally biased region" description="Polar residues" evidence="1">
    <location>
        <begin position="452"/>
        <end position="463"/>
    </location>
</feature>
<feature type="compositionally biased region" description="Basic and acidic residues" evidence="1">
    <location>
        <begin position="213"/>
        <end position="225"/>
    </location>
</feature>
<accession>A0A1L2BWN2</accession>